<sequence>MIPNRIVLDTNVCIDLFVFRDPRWERLLHALESRQIEAVTRKDCRSEWLFVLGYPHLPLNDASRMEAISRFDDLITCIEPLPIASSVELPVCKDKDDQKFLQLALQADASILITKDKALLKLAKRLARKGLFCVQTPEAWMHVQLAADSLL</sequence>
<dbReference type="InterPro" id="IPR029060">
    <property type="entry name" value="PIN-like_dom_sf"/>
</dbReference>
<dbReference type="PANTHER" id="PTHR34610:SF3">
    <property type="entry name" value="SSL7007 PROTEIN"/>
    <property type="match status" value="1"/>
</dbReference>
<dbReference type="SUPFAM" id="SSF88723">
    <property type="entry name" value="PIN domain-like"/>
    <property type="match status" value="1"/>
</dbReference>
<dbReference type="PANTHER" id="PTHR34610">
    <property type="entry name" value="SSL7007 PROTEIN"/>
    <property type="match status" value="1"/>
</dbReference>
<dbReference type="Pfam" id="PF13470">
    <property type="entry name" value="PIN_3"/>
    <property type="match status" value="1"/>
</dbReference>
<evidence type="ECO:0000259" key="1">
    <source>
        <dbReference type="Pfam" id="PF13470"/>
    </source>
</evidence>
<evidence type="ECO:0000313" key="3">
    <source>
        <dbReference type="Proteomes" id="UP001225596"/>
    </source>
</evidence>
<feature type="domain" description="PIN" evidence="1">
    <location>
        <begin position="5"/>
        <end position="118"/>
    </location>
</feature>
<evidence type="ECO:0000313" key="2">
    <source>
        <dbReference type="EMBL" id="MDQ9170629.1"/>
    </source>
</evidence>
<accession>A0ABU1BRB4</accession>
<dbReference type="InterPro" id="IPR002716">
    <property type="entry name" value="PIN_dom"/>
</dbReference>
<dbReference type="Proteomes" id="UP001225596">
    <property type="component" value="Unassembled WGS sequence"/>
</dbReference>
<reference evidence="2 3" key="1">
    <citation type="submission" date="2023-08" db="EMBL/GenBank/DDBJ databases">
        <title>Oxalobacteraceae gen .nov., isolated from river sludge outside the plant.</title>
        <authorList>
            <person name="Zhao S.Y."/>
        </authorList>
    </citation>
    <scope>NUCLEOTIDE SEQUENCE [LARGE SCALE GENOMIC DNA]</scope>
    <source>
        <strain evidence="2 3">R-40</strain>
    </source>
</reference>
<protein>
    <submittedName>
        <fullName evidence="2">Toxin-antitoxin system toxin component, PIN family</fullName>
    </submittedName>
</protein>
<keyword evidence="3" id="KW-1185">Reference proteome</keyword>
<proteinExistence type="predicted"/>
<dbReference type="InterPro" id="IPR002850">
    <property type="entry name" value="PIN_toxin-like"/>
</dbReference>
<dbReference type="NCBIfam" id="TIGR00305">
    <property type="entry name" value="putative toxin-antitoxin system toxin component, PIN family"/>
    <property type="match status" value="1"/>
</dbReference>
<dbReference type="RefSeq" id="WP_338436558.1">
    <property type="nucleotide sequence ID" value="NZ_JAUYVH010000004.1"/>
</dbReference>
<organism evidence="2 3">
    <name type="scientific">Keguizhuia sedimenti</name>
    <dbReference type="NCBI Taxonomy" id="3064264"/>
    <lineage>
        <taxon>Bacteria</taxon>
        <taxon>Pseudomonadati</taxon>
        <taxon>Pseudomonadota</taxon>
        <taxon>Betaproteobacteria</taxon>
        <taxon>Burkholderiales</taxon>
        <taxon>Oxalobacteraceae</taxon>
        <taxon>Keguizhuia</taxon>
    </lineage>
</organism>
<name>A0ABU1BRB4_9BURK</name>
<comment type="caution">
    <text evidence="2">The sequence shown here is derived from an EMBL/GenBank/DDBJ whole genome shotgun (WGS) entry which is preliminary data.</text>
</comment>
<gene>
    <name evidence="2" type="ORF">Q8A64_09425</name>
</gene>
<dbReference type="EMBL" id="JAUYVH010000004">
    <property type="protein sequence ID" value="MDQ9170629.1"/>
    <property type="molecule type" value="Genomic_DNA"/>
</dbReference>